<dbReference type="GO" id="GO:0008270">
    <property type="term" value="F:zinc ion binding"/>
    <property type="evidence" value="ECO:0007669"/>
    <property type="project" value="InterPro"/>
</dbReference>
<name>A0A6A6FP39_9PEZI</name>
<dbReference type="PROSITE" id="PS50048">
    <property type="entry name" value="ZN2_CY6_FUNGAL_2"/>
    <property type="match status" value="1"/>
</dbReference>
<dbReference type="InterPro" id="IPR052400">
    <property type="entry name" value="Zn2-C6_fungal_TF"/>
</dbReference>
<dbReference type="CDD" id="cd00067">
    <property type="entry name" value="GAL4"/>
    <property type="match status" value="1"/>
</dbReference>
<feature type="compositionally biased region" description="Pro residues" evidence="2">
    <location>
        <begin position="102"/>
        <end position="112"/>
    </location>
</feature>
<dbReference type="AlphaFoldDB" id="A0A6A6FP39"/>
<protein>
    <recommendedName>
        <fullName evidence="3">Zn(2)-C6 fungal-type domain-containing protein</fullName>
    </recommendedName>
</protein>
<evidence type="ECO:0000259" key="3">
    <source>
        <dbReference type="PROSITE" id="PS50048"/>
    </source>
</evidence>
<dbReference type="OrthoDB" id="3648229at2759"/>
<evidence type="ECO:0000313" key="4">
    <source>
        <dbReference type="EMBL" id="KAF2215217.1"/>
    </source>
</evidence>
<dbReference type="SUPFAM" id="SSF57701">
    <property type="entry name" value="Zn2/Cys6 DNA-binding domain"/>
    <property type="match status" value="1"/>
</dbReference>
<evidence type="ECO:0000256" key="2">
    <source>
        <dbReference type="SAM" id="MobiDB-lite"/>
    </source>
</evidence>
<sequence length="470" mass="52529">MSSSSDKVTKRHTPGYHVFSVRTAGGNGSDHVKSYTTRKSHRKSRLGCGACKLKRVKCDEKQPVCGRCAKSNSTCDYQAPAPRVGTRKCAGSTTSSTAPTIPSVPAPTPTIPVPRSMEQGSRDLHLLKHYDHLTSESTDTITCSDLLVGSQSREYRTAVLRLAQEVHFPADEKNLSRSQHSYLLHGILSIACLHLDHHQVTGYRIPKLSHFQVALGDFQNAINKPITRNEADPILLTSMMINMQYFCYVDSTDPNDSWVFSGSPSRLDWLSMQMALTPLVHSTAKFAGESMLRPVWAYAAYERDASRGLPPDMLRLCGVHDGARNLHRNPYWHALQSLAPLMLESRSTDKLIKYLSCLCGFDRKFLARAQVNDHAALLILAYWFGLMCHVDFWWCHRRVRRDTTALCMYLEANGGDRVRSLLDFPAESCGYWPADRATATTTSLPLIPGPGHTPVHQDSLRLYGSKAWPK</sequence>
<accession>A0A6A6FP39</accession>
<organism evidence="4 5">
    <name type="scientific">Cercospora zeae-maydis SCOH1-5</name>
    <dbReference type="NCBI Taxonomy" id="717836"/>
    <lineage>
        <taxon>Eukaryota</taxon>
        <taxon>Fungi</taxon>
        <taxon>Dikarya</taxon>
        <taxon>Ascomycota</taxon>
        <taxon>Pezizomycotina</taxon>
        <taxon>Dothideomycetes</taxon>
        <taxon>Dothideomycetidae</taxon>
        <taxon>Mycosphaerellales</taxon>
        <taxon>Mycosphaerellaceae</taxon>
        <taxon>Cercospora</taxon>
    </lineage>
</organism>
<dbReference type="InterPro" id="IPR036864">
    <property type="entry name" value="Zn2-C6_fun-type_DNA-bd_sf"/>
</dbReference>
<keyword evidence="5" id="KW-1185">Reference proteome</keyword>
<dbReference type="Proteomes" id="UP000799539">
    <property type="component" value="Unassembled WGS sequence"/>
</dbReference>
<feature type="domain" description="Zn(2)-C6 fungal-type" evidence="3">
    <location>
        <begin position="47"/>
        <end position="77"/>
    </location>
</feature>
<dbReference type="InterPro" id="IPR001138">
    <property type="entry name" value="Zn2Cys6_DnaBD"/>
</dbReference>
<dbReference type="PANTHER" id="PTHR47657">
    <property type="entry name" value="STEROL REGULATORY ELEMENT-BINDING PROTEIN ECM22"/>
    <property type="match status" value="1"/>
</dbReference>
<dbReference type="PANTHER" id="PTHR47657:SF15">
    <property type="entry name" value="ZN(II)2CYS6 TRANSCRIPTION FACTOR (EUROFUNG)"/>
    <property type="match status" value="1"/>
</dbReference>
<dbReference type="GO" id="GO:0000981">
    <property type="term" value="F:DNA-binding transcription factor activity, RNA polymerase II-specific"/>
    <property type="evidence" value="ECO:0007669"/>
    <property type="project" value="InterPro"/>
</dbReference>
<evidence type="ECO:0000313" key="5">
    <source>
        <dbReference type="Proteomes" id="UP000799539"/>
    </source>
</evidence>
<evidence type="ECO:0000256" key="1">
    <source>
        <dbReference type="ARBA" id="ARBA00023242"/>
    </source>
</evidence>
<dbReference type="EMBL" id="ML992666">
    <property type="protein sequence ID" value="KAF2215217.1"/>
    <property type="molecule type" value="Genomic_DNA"/>
</dbReference>
<proteinExistence type="predicted"/>
<feature type="region of interest" description="Disordered" evidence="2">
    <location>
        <begin position="87"/>
        <end position="113"/>
    </location>
</feature>
<dbReference type="SMART" id="SM00066">
    <property type="entry name" value="GAL4"/>
    <property type="match status" value="1"/>
</dbReference>
<dbReference type="Gene3D" id="4.10.240.10">
    <property type="entry name" value="Zn(2)-C6 fungal-type DNA-binding domain"/>
    <property type="match status" value="1"/>
</dbReference>
<reference evidence="4" key="1">
    <citation type="journal article" date="2020" name="Stud. Mycol.">
        <title>101 Dothideomycetes genomes: a test case for predicting lifestyles and emergence of pathogens.</title>
        <authorList>
            <person name="Haridas S."/>
            <person name="Albert R."/>
            <person name="Binder M."/>
            <person name="Bloem J."/>
            <person name="Labutti K."/>
            <person name="Salamov A."/>
            <person name="Andreopoulos B."/>
            <person name="Baker S."/>
            <person name="Barry K."/>
            <person name="Bills G."/>
            <person name="Bluhm B."/>
            <person name="Cannon C."/>
            <person name="Castanera R."/>
            <person name="Culley D."/>
            <person name="Daum C."/>
            <person name="Ezra D."/>
            <person name="Gonzalez J."/>
            <person name="Henrissat B."/>
            <person name="Kuo A."/>
            <person name="Liang C."/>
            <person name="Lipzen A."/>
            <person name="Lutzoni F."/>
            <person name="Magnuson J."/>
            <person name="Mondo S."/>
            <person name="Nolan M."/>
            <person name="Ohm R."/>
            <person name="Pangilinan J."/>
            <person name="Park H.-J."/>
            <person name="Ramirez L."/>
            <person name="Alfaro M."/>
            <person name="Sun H."/>
            <person name="Tritt A."/>
            <person name="Yoshinaga Y."/>
            <person name="Zwiers L.-H."/>
            <person name="Turgeon B."/>
            <person name="Goodwin S."/>
            <person name="Spatafora J."/>
            <person name="Crous P."/>
            <person name="Grigoriev I."/>
        </authorList>
    </citation>
    <scope>NUCLEOTIDE SEQUENCE</scope>
    <source>
        <strain evidence="4">SCOH1-5</strain>
    </source>
</reference>
<dbReference type="PROSITE" id="PS00463">
    <property type="entry name" value="ZN2_CY6_FUNGAL_1"/>
    <property type="match status" value="1"/>
</dbReference>
<gene>
    <name evidence="4" type="ORF">CERZMDRAFT_82263</name>
</gene>
<keyword evidence="1" id="KW-0539">Nucleus</keyword>
<feature type="compositionally biased region" description="Low complexity" evidence="2">
    <location>
        <begin position="92"/>
        <end position="101"/>
    </location>
</feature>
<feature type="region of interest" description="Disordered" evidence="2">
    <location>
        <begin position="1"/>
        <end position="38"/>
    </location>
</feature>
<dbReference type="Pfam" id="PF00172">
    <property type="entry name" value="Zn_clus"/>
    <property type="match status" value="1"/>
</dbReference>